<dbReference type="InterPro" id="IPR012885">
    <property type="entry name" value="F-box_Sdz-33"/>
</dbReference>
<dbReference type="Pfam" id="PF07735">
    <property type="entry name" value="FBA_2"/>
    <property type="match status" value="1"/>
</dbReference>
<dbReference type="InParanoid" id="G0MJF4"/>
<dbReference type="HOGENOM" id="CLU_028840_6_2_1"/>
<dbReference type="OMA" id="FRPECER"/>
<proteinExistence type="predicted"/>
<name>G0MJF4_CAEBE</name>
<evidence type="ECO:0000313" key="3">
    <source>
        <dbReference type="Proteomes" id="UP000008068"/>
    </source>
</evidence>
<feature type="domain" description="Sdz-33 F-box" evidence="1">
    <location>
        <begin position="221"/>
        <end position="281"/>
    </location>
</feature>
<protein>
    <recommendedName>
        <fullName evidence="1">Sdz-33 F-box domain-containing protein</fullName>
    </recommendedName>
</protein>
<reference evidence="3" key="1">
    <citation type="submission" date="2011-07" db="EMBL/GenBank/DDBJ databases">
        <authorList>
            <consortium name="Caenorhabditis brenneri Sequencing and Analysis Consortium"/>
            <person name="Wilson R.K."/>
        </authorList>
    </citation>
    <scope>NUCLEOTIDE SEQUENCE [LARGE SCALE GENOMIC DNA]</scope>
    <source>
        <strain evidence="3">PB2801</strain>
    </source>
</reference>
<dbReference type="OrthoDB" id="10673384at2759"/>
<sequence length="360" mass="42257">MYTKYENLHSLPPWSSISFHSVFSIMTGLPLLKLPFLALKEVLKCSTPIELYFLGICSKKAARAVSLVAANRFSIKVDVYHGVLIINKKYKLQVVEHRQYFKGKGSFHLKGRMRCFCDRSDEKLAIFLFKKFPLIDFVIDVLAVLKSPVRMVLYGKDVCNLRYLLKWIQDNQRKPLEKLTIWSRIENDDMEWILQNVKVTNKLYISIPDQQEFEVNFRPECERLMLSDAKYITLENLLSFDSCSVIQIYGIDKTKLSSNDLDAFMKKWKEGAFPKLEYLRIEYITFKDPILGFSKTELQQIQGMKRMKTFNGKELGTYECGQDVQSDDGTKATIQWMNYHCFWKKEGKYTGTFELFVWRD</sequence>
<dbReference type="PANTHER" id="PTHR21503">
    <property type="entry name" value="F-BOX-CONTAINING HYPOTHETICAL PROTEIN C.ELEGANS"/>
    <property type="match status" value="1"/>
</dbReference>
<evidence type="ECO:0000259" key="1">
    <source>
        <dbReference type="Pfam" id="PF07735"/>
    </source>
</evidence>
<dbReference type="AlphaFoldDB" id="G0MJF4"/>
<keyword evidence="3" id="KW-1185">Reference proteome</keyword>
<accession>G0MJF4</accession>
<dbReference type="EMBL" id="GL379797">
    <property type="protein sequence ID" value="EGT32455.1"/>
    <property type="molecule type" value="Genomic_DNA"/>
</dbReference>
<organism evidence="3">
    <name type="scientific">Caenorhabditis brenneri</name>
    <name type="common">Nematode worm</name>
    <dbReference type="NCBI Taxonomy" id="135651"/>
    <lineage>
        <taxon>Eukaryota</taxon>
        <taxon>Metazoa</taxon>
        <taxon>Ecdysozoa</taxon>
        <taxon>Nematoda</taxon>
        <taxon>Chromadorea</taxon>
        <taxon>Rhabditida</taxon>
        <taxon>Rhabditina</taxon>
        <taxon>Rhabditomorpha</taxon>
        <taxon>Rhabditoidea</taxon>
        <taxon>Rhabditidae</taxon>
        <taxon>Peloderinae</taxon>
        <taxon>Caenorhabditis</taxon>
    </lineage>
</organism>
<dbReference type="PANTHER" id="PTHR21503:SF8">
    <property type="entry name" value="F-BOX ASSOCIATED DOMAIN-CONTAINING PROTEIN-RELATED"/>
    <property type="match status" value="1"/>
</dbReference>
<evidence type="ECO:0000313" key="2">
    <source>
        <dbReference type="EMBL" id="EGT32455.1"/>
    </source>
</evidence>
<dbReference type="Proteomes" id="UP000008068">
    <property type="component" value="Unassembled WGS sequence"/>
</dbReference>
<gene>
    <name evidence="2" type="ORF">CAEBREN_10615</name>
</gene>